<dbReference type="InterPro" id="IPR038418">
    <property type="entry name" value="6-PTP_synth/QueD_sf"/>
</dbReference>
<dbReference type="UniPathway" id="UPA00391"/>
<feature type="active site" description="Proton acceptor" evidence="9">
    <location>
        <position position="24"/>
    </location>
</feature>
<dbReference type="PANTHER" id="PTHR12589:SF7">
    <property type="entry name" value="6-PYRUVOYL TETRAHYDROBIOPTERIN SYNTHASE"/>
    <property type="match status" value="1"/>
</dbReference>
<feature type="binding site" evidence="10">
    <location>
        <position position="30"/>
    </location>
    <ligand>
        <name>Zn(2+)</name>
        <dbReference type="ChEBI" id="CHEBI:29105"/>
    </ligand>
</feature>
<accession>A0A2V1IQD9</accession>
<comment type="cofactor">
    <cofactor evidence="8 10">
        <name>Zn(2+)</name>
        <dbReference type="ChEBI" id="CHEBI:29105"/>
    </cofactor>
    <text evidence="8 10">Binds 1 zinc ion per subunit.</text>
</comment>
<reference evidence="12" key="1">
    <citation type="submission" date="2018-02" db="EMBL/GenBank/DDBJ databases">
        <authorList>
            <person name="Clavel T."/>
            <person name="Strowig T."/>
        </authorList>
    </citation>
    <scope>NUCLEOTIDE SEQUENCE [LARGE SCALE GENOMIC DNA]</scope>
    <source>
        <strain evidence="12">DSM 100764</strain>
    </source>
</reference>
<evidence type="ECO:0000256" key="3">
    <source>
        <dbReference type="ARBA" id="ARBA00018141"/>
    </source>
</evidence>
<feature type="binding site" evidence="10">
    <location>
        <position position="14"/>
    </location>
    <ligand>
        <name>Zn(2+)</name>
        <dbReference type="ChEBI" id="CHEBI:29105"/>
    </ligand>
</feature>
<evidence type="ECO:0000313" key="12">
    <source>
        <dbReference type="Proteomes" id="UP000244925"/>
    </source>
</evidence>
<dbReference type="Pfam" id="PF01242">
    <property type="entry name" value="PTPS"/>
    <property type="match status" value="1"/>
</dbReference>
<dbReference type="PIRSF" id="PIRSF006113">
    <property type="entry name" value="PTP_synth"/>
    <property type="match status" value="1"/>
</dbReference>
<dbReference type="GO" id="GO:0008616">
    <property type="term" value="P:tRNA queuosine(34) biosynthetic process"/>
    <property type="evidence" value="ECO:0007669"/>
    <property type="project" value="UniProtKB-KW"/>
</dbReference>
<organism evidence="11 12">
    <name type="scientific">Paramuribaculum intestinale</name>
    <dbReference type="NCBI Taxonomy" id="2094151"/>
    <lineage>
        <taxon>Bacteria</taxon>
        <taxon>Pseudomonadati</taxon>
        <taxon>Bacteroidota</taxon>
        <taxon>Bacteroidia</taxon>
        <taxon>Bacteroidales</taxon>
        <taxon>Muribaculaceae</taxon>
        <taxon>Paramuribaculum</taxon>
    </lineage>
</organism>
<dbReference type="RefSeq" id="WP_107037022.1">
    <property type="nucleotide sequence ID" value="NZ_CAOLHR010000033.1"/>
</dbReference>
<evidence type="ECO:0000256" key="8">
    <source>
        <dbReference type="PIRNR" id="PIRNR006113"/>
    </source>
</evidence>
<feature type="active site" description="Charge relay system" evidence="9">
    <location>
        <position position="99"/>
    </location>
</feature>
<dbReference type="GO" id="GO:0046872">
    <property type="term" value="F:metal ion binding"/>
    <property type="evidence" value="ECO:0007669"/>
    <property type="project" value="UniProtKB-KW"/>
</dbReference>
<dbReference type="AlphaFoldDB" id="A0A2V1IQD9"/>
<comment type="caution">
    <text evidence="11">The sequence shown here is derived from an EMBL/GenBank/DDBJ whole genome shotgun (WGS) entry which is preliminary data.</text>
</comment>
<dbReference type="PANTHER" id="PTHR12589">
    <property type="entry name" value="PYRUVOYL TETRAHYDROBIOPTERIN SYNTHASE"/>
    <property type="match status" value="1"/>
</dbReference>
<feature type="active site" description="Charge relay system" evidence="9">
    <location>
        <position position="65"/>
    </location>
</feature>
<dbReference type="Gene3D" id="3.30.479.10">
    <property type="entry name" value="6-pyruvoyl tetrahydropterin synthase/QueD"/>
    <property type="match status" value="1"/>
</dbReference>
<evidence type="ECO:0000256" key="2">
    <source>
        <dbReference type="ARBA" id="ARBA00008900"/>
    </source>
</evidence>
<feature type="binding site" evidence="10">
    <location>
        <position position="28"/>
    </location>
    <ligand>
        <name>Zn(2+)</name>
        <dbReference type="ChEBI" id="CHEBI:29105"/>
    </ligand>
</feature>
<evidence type="ECO:0000313" key="11">
    <source>
        <dbReference type="EMBL" id="PWB05796.1"/>
    </source>
</evidence>
<dbReference type="InterPro" id="IPR007115">
    <property type="entry name" value="6-PTP_synth/QueD"/>
</dbReference>
<evidence type="ECO:0000256" key="5">
    <source>
        <dbReference type="ARBA" id="ARBA00022833"/>
    </source>
</evidence>
<keyword evidence="5 8" id="KW-0862">Zinc</keyword>
<protein>
    <recommendedName>
        <fullName evidence="3 8">6-carboxy-5,6,7,8-tetrahydropterin synthase</fullName>
        <ecNumber evidence="8">4.-.-.-</ecNumber>
    </recommendedName>
</protein>
<comment type="pathway">
    <text evidence="1 8">Purine metabolism; 7-cyano-7-deazaguanine biosynthesis.</text>
</comment>
<name>A0A2V1IQD9_9BACT</name>
<dbReference type="Proteomes" id="UP000244925">
    <property type="component" value="Unassembled WGS sequence"/>
</dbReference>
<evidence type="ECO:0000256" key="6">
    <source>
        <dbReference type="ARBA" id="ARBA00023239"/>
    </source>
</evidence>
<dbReference type="SUPFAM" id="SSF55620">
    <property type="entry name" value="Tetrahydrobiopterin biosynthesis enzymes-like"/>
    <property type="match status" value="1"/>
</dbReference>
<dbReference type="EC" id="4.-.-.-" evidence="8"/>
<evidence type="ECO:0000256" key="4">
    <source>
        <dbReference type="ARBA" id="ARBA00022723"/>
    </source>
</evidence>
<keyword evidence="12" id="KW-1185">Reference proteome</keyword>
<dbReference type="EMBL" id="PUBV01000056">
    <property type="protein sequence ID" value="PWB05796.1"/>
    <property type="molecule type" value="Genomic_DNA"/>
</dbReference>
<comment type="similarity">
    <text evidence="2 8">Belongs to the PTPS family. QueD subfamily.</text>
</comment>
<gene>
    <name evidence="11" type="ORF">C5O25_12370</name>
</gene>
<evidence type="ECO:0000256" key="1">
    <source>
        <dbReference type="ARBA" id="ARBA00005061"/>
    </source>
</evidence>
<comment type="catalytic activity">
    <reaction evidence="7 8">
        <text>7,8-dihydroneopterin 3'-triphosphate + H2O = 6-carboxy-5,6,7,8-tetrahydropterin + triphosphate + acetaldehyde + 2 H(+)</text>
        <dbReference type="Rhea" id="RHEA:27966"/>
        <dbReference type="ChEBI" id="CHEBI:15343"/>
        <dbReference type="ChEBI" id="CHEBI:15377"/>
        <dbReference type="ChEBI" id="CHEBI:15378"/>
        <dbReference type="ChEBI" id="CHEBI:18036"/>
        <dbReference type="ChEBI" id="CHEBI:58462"/>
        <dbReference type="ChEBI" id="CHEBI:61032"/>
        <dbReference type="EC" id="4.1.2.50"/>
    </reaction>
</comment>
<evidence type="ECO:0000256" key="10">
    <source>
        <dbReference type="PIRSR" id="PIRSR006113-2"/>
    </source>
</evidence>
<keyword evidence="4 8" id="KW-0479">Metal-binding</keyword>
<evidence type="ECO:0000256" key="7">
    <source>
        <dbReference type="ARBA" id="ARBA00048807"/>
    </source>
</evidence>
<keyword evidence="8" id="KW-0671">Queuosine biosynthesis</keyword>
<keyword evidence="6 8" id="KW-0456">Lyase</keyword>
<dbReference type="GO" id="GO:0070497">
    <property type="term" value="F:6-carboxytetrahydropterin synthase activity"/>
    <property type="evidence" value="ECO:0007669"/>
    <property type="project" value="UniProtKB-EC"/>
</dbReference>
<sequence length="117" mass="13395">MYYISKKIEVSGSHRLELSYESKCGNVHGHNWIVTVFCRAETLNADGMVCDFTRIKEDIMGRLDHRHLNDVLPFNPTAENIARWITEQIPECYKTIVQESEGNVAAYVRDDCGDCVL</sequence>
<proteinExistence type="inferred from homology"/>
<evidence type="ECO:0000256" key="9">
    <source>
        <dbReference type="PIRSR" id="PIRSR006113-1"/>
    </source>
</evidence>